<dbReference type="GO" id="GO:0006313">
    <property type="term" value="P:DNA transposition"/>
    <property type="evidence" value="ECO:0007669"/>
    <property type="project" value="InterPro"/>
</dbReference>
<reference evidence="1 2" key="1">
    <citation type="submission" date="2019-10" db="EMBL/GenBank/DDBJ databases">
        <title>Draft Genome Sequence of the Caffeine Degrading Methylotroph Methylorubrum populi PINKEL.</title>
        <authorList>
            <person name="Dawson S.C."/>
            <person name="Zhang X."/>
            <person name="Wright M.E."/>
            <person name="Sharma G."/>
            <person name="Langner J.T."/>
            <person name="Ditty J.L."/>
            <person name="Subuyuj G.A."/>
        </authorList>
    </citation>
    <scope>NUCLEOTIDE SEQUENCE [LARGE SCALE GENOMIC DNA]</scope>
    <source>
        <strain evidence="1 2">Pinkel</strain>
    </source>
</reference>
<sequence>MVNPHVVVAGTQRSWSPEQKRAILAEAADTATTASAVARLHGLHSSLLFHWRRAVLASSRHGRPPPHRPSCH</sequence>
<protein>
    <submittedName>
        <fullName evidence="1">Mobile element protein</fullName>
    </submittedName>
</protein>
<proteinExistence type="predicted"/>
<name>A0A833J571_9HYPH</name>
<dbReference type="InterPro" id="IPR002514">
    <property type="entry name" value="Transposase_8"/>
</dbReference>
<dbReference type="GO" id="GO:0004803">
    <property type="term" value="F:transposase activity"/>
    <property type="evidence" value="ECO:0007669"/>
    <property type="project" value="InterPro"/>
</dbReference>
<evidence type="ECO:0000313" key="1">
    <source>
        <dbReference type="EMBL" id="KAB7783801.1"/>
    </source>
</evidence>
<dbReference type="AlphaFoldDB" id="A0A833J571"/>
<dbReference type="SUPFAM" id="SSF48295">
    <property type="entry name" value="TrpR-like"/>
    <property type="match status" value="1"/>
</dbReference>
<organism evidence="1 2">
    <name type="scientific">Methylorubrum populi</name>
    <dbReference type="NCBI Taxonomy" id="223967"/>
    <lineage>
        <taxon>Bacteria</taxon>
        <taxon>Pseudomonadati</taxon>
        <taxon>Pseudomonadota</taxon>
        <taxon>Alphaproteobacteria</taxon>
        <taxon>Hyphomicrobiales</taxon>
        <taxon>Methylobacteriaceae</taxon>
        <taxon>Methylorubrum</taxon>
    </lineage>
</organism>
<comment type="caution">
    <text evidence="1">The sequence shown here is derived from an EMBL/GenBank/DDBJ whole genome shotgun (WGS) entry which is preliminary data.</text>
</comment>
<dbReference type="GO" id="GO:0043565">
    <property type="term" value="F:sequence-specific DNA binding"/>
    <property type="evidence" value="ECO:0007669"/>
    <property type="project" value="InterPro"/>
</dbReference>
<dbReference type="Proteomes" id="UP000469949">
    <property type="component" value="Unassembled WGS sequence"/>
</dbReference>
<dbReference type="Pfam" id="PF01527">
    <property type="entry name" value="HTH_Tnp_1"/>
    <property type="match status" value="1"/>
</dbReference>
<accession>A0A833J571</accession>
<dbReference type="EMBL" id="WEKV01000014">
    <property type="protein sequence ID" value="KAB7783801.1"/>
    <property type="molecule type" value="Genomic_DNA"/>
</dbReference>
<gene>
    <name evidence="1" type="ORF">F8B43_3724</name>
</gene>
<dbReference type="InterPro" id="IPR010921">
    <property type="entry name" value="Trp_repressor/repl_initiator"/>
</dbReference>
<evidence type="ECO:0000313" key="2">
    <source>
        <dbReference type="Proteomes" id="UP000469949"/>
    </source>
</evidence>